<feature type="transmembrane region" description="Helical" evidence="1">
    <location>
        <begin position="156"/>
        <end position="174"/>
    </location>
</feature>
<keyword evidence="3" id="KW-0808">Transferase</keyword>
<dbReference type="Pfam" id="PF01757">
    <property type="entry name" value="Acyl_transf_3"/>
    <property type="match status" value="1"/>
</dbReference>
<dbReference type="InterPro" id="IPR002656">
    <property type="entry name" value="Acyl_transf_3_dom"/>
</dbReference>
<dbReference type="InterPro" id="IPR050879">
    <property type="entry name" value="Acyltransferase_3"/>
</dbReference>
<feature type="transmembrane region" description="Helical" evidence="1">
    <location>
        <begin position="260"/>
        <end position="279"/>
    </location>
</feature>
<evidence type="ECO:0000313" key="4">
    <source>
        <dbReference type="Proteomes" id="UP000051870"/>
    </source>
</evidence>
<accession>A0A0P1I014</accession>
<keyword evidence="3" id="KW-0012">Acyltransferase</keyword>
<evidence type="ECO:0000259" key="2">
    <source>
        <dbReference type="Pfam" id="PF01757"/>
    </source>
</evidence>
<gene>
    <name evidence="3" type="ORF">PH7735_00140</name>
</gene>
<dbReference type="Proteomes" id="UP000051870">
    <property type="component" value="Unassembled WGS sequence"/>
</dbReference>
<feature type="transmembrane region" description="Helical" evidence="1">
    <location>
        <begin position="95"/>
        <end position="114"/>
    </location>
</feature>
<feature type="domain" description="Acyltransferase 3" evidence="2">
    <location>
        <begin position="19"/>
        <end position="329"/>
    </location>
</feature>
<dbReference type="GO" id="GO:0016020">
    <property type="term" value="C:membrane"/>
    <property type="evidence" value="ECO:0007669"/>
    <property type="project" value="TreeGrafter"/>
</dbReference>
<feature type="transmembrane region" description="Helical" evidence="1">
    <location>
        <begin position="21"/>
        <end position="40"/>
    </location>
</feature>
<proteinExistence type="predicted"/>
<feature type="transmembrane region" description="Helical" evidence="1">
    <location>
        <begin position="237"/>
        <end position="254"/>
    </location>
</feature>
<feature type="transmembrane region" description="Helical" evidence="1">
    <location>
        <begin position="291"/>
        <end position="307"/>
    </location>
</feature>
<keyword evidence="1" id="KW-1133">Transmembrane helix</keyword>
<feature type="transmembrane region" description="Helical" evidence="1">
    <location>
        <begin position="181"/>
        <end position="198"/>
    </location>
</feature>
<keyword evidence="1" id="KW-0472">Membrane</keyword>
<feature type="transmembrane region" description="Helical" evidence="1">
    <location>
        <begin position="313"/>
        <end position="333"/>
    </location>
</feature>
<name>A0A0P1I014_9RHOB</name>
<dbReference type="STRING" id="1715693.PH7735_00140"/>
<dbReference type="AlphaFoldDB" id="A0A0P1I014"/>
<evidence type="ECO:0000256" key="1">
    <source>
        <dbReference type="SAM" id="Phobius"/>
    </source>
</evidence>
<feature type="transmembrane region" description="Helical" evidence="1">
    <location>
        <begin position="52"/>
        <end position="74"/>
    </location>
</feature>
<dbReference type="EMBL" id="CYTW01000001">
    <property type="protein sequence ID" value="CUJ82370.1"/>
    <property type="molecule type" value="Genomic_DNA"/>
</dbReference>
<dbReference type="GO" id="GO:0016747">
    <property type="term" value="F:acyltransferase activity, transferring groups other than amino-acyl groups"/>
    <property type="evidence" value="ECO:0007669"/>
    <property type="project" value="InterPro"/>
</dbReference>
<dbReference type="PANTHER" id="PTHR23028:SF131">
    <property type="entry name" value="BLR2367 PROTEIN"/>
    <property type="match status" value="1"/>
</dbReference>
<organism evidence="3 4">
    <name type="scientific">Shimia thalassica</name>
    <dbReference type="NCBI Taxonomy" id="1715693"/>
    <lineage>
        <taxon>Bacteria</taxon>
        <taxon>Pseudomonadati</taxon>
        <taxon>Pseudomonadota</taxon>
        <taxon>Alphaproteobacteria</taxon>
        <taxon>Rhodobacterales</taxon>
        <taxon>Roseobacteraceae</taxon>
    </lineage>
</organism>
<evidence type="ECO:0000313" key="3">
    <source>
        <dbReference type="EMBL" id="CUJ82370.1"/>
    </source>
</evidence>
<keyword evidence="1" id="KW-0812">Transmembrane</keyword>
<reference evidence="4" key="1">
    <citation type="submission" date="2015-09" db="EMBL/GenBank/DDBJ databases">
        <authorList>
            <person name="Rodrigo-Torres Lidia"/>
            <person name="Arahal R.David."/>
        </authorList>
    </citation>
    <scope>NUCLEOTIDE SEQUENCE [LARGE SCALE GENOMIC DNA]</scope>
    <source>
        <strain evidence="4">CECT 7735</strain>
    </source>
</reference>
<feature type="transmembrane region" description="Helical" evidence="1">
    <location>
        <begin position="210"/>
        <end position="230"/>
    </location>
</feature>
<dbReference type="GO" id="GO:0000271">
    <property type="term" value="P:polysaccharide biosynthetic process"/>
    <property type="evidence" value="ECO:0007669"/>
    <property type="project" value="TreeGrafter"/>
</dbReference>
<keyword evidence="4" id="KW-1185">Reference proteome</keyword>
<dbReference type="PANTHER" id="PTHR23028">
    <property type="entry name" value="ACETYLTRANSFERASE"/>
    <property type="match status" value="1"/>
</dbReference>
<protein>
    <submittedName>
        <fullName evidence="3">Acyltransferase family protein</fullName>
    </submittedName>
</protein>
<sequence>MMSNTITLEDGLNRGRHNNMDILRLVAAMAVVVSHAWPLALGPGTPEPLEALIGLSLGKVAVFVFFFLSGMLVSASADRNMGSRATFLKARVFRIFPGLAVALVVTAGLAQAFGANAGLSELATYVLRGLSLVSLQHTIGVAFADAPYPLAVNGPLWTLFYEVLCYAIVASAIWSGLLGKVWGWGLLVAAAGGLWMAFDVLDAATANPISYRLSVLAPLLLTFVMGAVFWRLRRRIVLHWGIGVLLMVPAILLVGHAMFLPAFVLALGYGLCLVSFRLSTVALKGDISYGIYIYGWPVSQCLVALLAPMSPLALAVLSLGAVLPFACLSWVLIEKPSLALLRKPAIIQKARTAVSG</sequence>